<proteinExistence type="predicted"/>
<feature type="signal peptide" evidence="1">
    <location>
        <begin position="1"/>
        <end position="21"/>
    </location>
</feature>
<sequence>MRMGLAALCVMSAGCAQGAQARPVMDMTGITTASAAIIGGLSLNRKDTLRLRTEVAPGLSGDRAFVRRKASSMVDYMPLGEGFRVSAGLRFDPKQPRGSMGRLANGAGAGLIVDPLNARRRFSEPRGINPAMTMGYTMSPARNMTLGIEAGAVVDHDRRPLATGSMERMASAQMLRQQVSGRGERDIGEVVRLSFARKF</sequence>
<protein>
    <submittedName>
        <fullName evidence="2">Uncharacterized protein</fullName>
    </submittedName>
</protein>
<name>A0ABY7TQL5_9SPHN</name>
<dbReference type="PROSITE" id="PS51257">
    <property type="entry name" value="PROKAR_LIPOPROTEIN"/>
    <property type="match status" value="1"/>
</dbReference>
<gene>
    <name evidence="2" type="ORF">PQ455_08675</name>
</gene>
<evidence type="ECO:0000313" key="3">
    <source>
        <dbReference type="Proteomes" id="UP001220395"/>
    </source>
</evidence>
<evidence type="ECO:0000313" key="2">
    <source>
        <dbReference type="EMBL" id="WCT75276.1"/>
    </source>
</evidence>
<keyword evidence="3" id="KW-1185">Reference proteome</keyword>
<dbReference type="EMBL" id="CP117411">
    <property type="protein sequence ID" value="WCT75276.1"/>
    <property type="molecule type" value="Genomic_DNA"/>
</dbReference>
<dbReference type="Proteomes" id="UP001220395">
    <property type="component" value="Chromosome"/>
</dbReference>
<feature type="chain" id="PRO_5045307777" evidence="1">
    <location>
        <begin position="22"/>
        <end position="199"/>
    </location>
</feature>
<reference evidence="2 3" key="1">
    <citation type="submission" date="2023-02" db="EMBL/GenBank/DDBJ databases">
        <title>Genome sequence of Sphingomonas naphthae.</title>
        <authorList>
            <person name="Kim S."/>
            <person name="Heo J."/>
            <person name="Kwon S.-W."/>
        </authorList>
    </citation>
    <scope>NUCLEOTIDE SEQUENCE [LARGE SCALE GENOMIC DNA]</scope>
    <source>
        <strain evidence="2 3">KACC 18716</strain>
    </source>
</reference>
<keyword evidence="1" id="KW-0732">Signal</keyword>
<organism evidence="2 3">
    <name type="scientific">Sphingomonas naphthae</name>
    <dbReference type="NCBI Taxonomy" id="1813468"/>
    <lineage>
        <taxon>Bacteria</taxon>
        <taxon>Pseudomonadati</taxon>
        <taxon>Pseudomonadota</taxon>
        <taxon>Alphaproteobacteria</taxon>
        <taxon>Sphingomonadales</taxon>
        <taxon>Sphingomonadaceae</taxon>
        <taxon>Sphingomonas</taxon>
    </lineage>
</organism>
<dbReference type="RefSeq" id="WP_273690997.1">
    <property type="nucleotide sequence ID" value="NZ_CP117411.1"/>
</dbReference>
<accession>A0ABY7TQL5</accession>
<evidence type="ECO:0000256" key="1">
    <source>
        <dbReference type="SAM" id="SignalP"/>
    </source>
</evidence>